<reference evidence="1 2" key="1">
    <citation type="submission" date="2016-07" db="EMBL/GenBank/DDBJ databases">
        <title>Draft Genome Sequence of Oceanisphaera psychrotolerans, isolated from coastal sediment samples.</title>
        <authorList>
            <person name="Zhuo S."/>
            <person name="Ruan Z."/>
        </authorList>
    </citation>
    <scope>NUCLEOTIDE SEQUENCE [LARGE SCALE GENOMIC DNA]</scope>
    <source>
        <strain evidence="1 2">LAM-WHM-ZC</strain>
    </source>
</reference>
<keyword evidence="2" id="KW-1185">Reference proteome</keyword>
<sequence length="59" mass="6801">MNDEFLNSLEAQKTTIEQSRINCRLLLLLDRIFPINMLQSPFVKKGFILAAKIMSAVFE</sequence>
<dbReference type="RefSeq" id="WP_071473505.1">
    <property type="nucleotide sequence ID" value="NZ_MDKE01000039.1"/>
</dbReference>
<dbReference type="EMBL" id="MDKE01000039">
    <property type="protein sequence ID" value="OIN07130.1"/>
    <property type="molecule type" value="Genomic_DNA"/>
</dbReference>
<organism evidence="1 2">
    <name type="scientific">Oceanisphaera psychrotolerans</name>
    <dbReference type="NCBI Taxonomy" id="1414654"/>
    <lineage>
        <taxon>Bacteria</taxon>
        <taxon>Pseudomonadati</taxon>
        <taxon>Pseudomonadota</taxon>
        <taxon>Gammaproteobacteria</taxon>
        <taxon>Aeromonadales</taxon>
        <taxon>Aeromonadaceae</taxon>
        <taxon>Oceanisphaera</taxon>
    </lineage>
</organism>
<dbReference type="Proteomes" id="UP000243073">
    <property type="component" value="Unassembled WGS sequence"/>
</dbReference>
<accession>A0A1J4QBJ4</accession>
<proteinExistence type="predicted"/>
<comment type="caution">
    <text evidence="1">The sequence shown here is derived from an EMBL/GenBank/DDBJ whole genome shotgun (WGS) entry which is preliminary data.</text>
</comment>
<evidence type="ECO:0000313" key="1">
    <source>
        <dbReference type="EMBL" id="OIN07130.1"/>
    </source>
</evidence>
<protein>
    <submittedName>
        <fullName evidence="1">Uncharacterized protein</fullName>
    </submittedName>
</protein>
<evidence type="ECO:0000313" key="2">
    <source>
        <dbReference type="Proteomes" id="UP000243073"/>
    </source>
</evidence>
<dbReference type="AlphaFoldDB" id="A0A1J4QBJ4"/>
<gene>
    <name evidence="1" type="ORF">BFR47_16860</name>
</gene>
<name>A0A1J4QBJ4_9GAMM</name>